<feature type="domain" description="PAS" evidence="6">
    <location>
        <begin position="42"/>
        <end position="112"/>
    </location>
</feature>
<protein>
    <recommendedName>
        <fullName evidence="2">histidine kinase</fullName>
        <ecNumber evidence="2">2.7.13.3</ecNumber>
    </recommendedName>
</protein>
<evidence type="ECO:0000259" key="6">
    <source>
        <dbReference type="PROSITE" id="PS50112"/>
    </source>
</evidence>
<dbReference type="EC" id="2.7.13.3" evidence="2"/>
<dbReference type="InterPro" id="IPR000014">
    <property type="entry name" value="PAS"/>
</dbReference>
<dbReference type="Pfam" id="PF08447">
    <property type="entry name" value="PAS_3"/>
    <property type="match status" value="1"/>
</dbReference>
<gene>
    <name evidence="8" type="ORF">S12H4_26004</name>
</gene>
<reference evidence="8" key="1">
    <citation type="journal article" date="2014" name="Front. Microbiol.">
        <title>High frequency of phylogenetically diverse reductive dehalogenase-homologous genes in deep subseafloor sedimentary metagenomes.</title>
        <authorList>
            <person name="Kawai M."/>
            <person name="Futagami T."/>
            <person name="Toyoda A."/>
            <person name="Takaki Y."/>
            <person name="Nishi S."/>
            <person name="Hori S."/>
            <person name="Arai W."/>
            <person name="Tsubouchi T."/>
            <person name="Morono Y."/>
            <person name="Uchiyama I."/>
            <person name="Ito T."/>
            <person name="Fujiyama A."/>
            <person name="Inagaki F."/>
            <person name="Takami H."/>
        </authorList>
    </citation>
    <scope>NUCLEOTIDE SEQUENCE</scope>
    <source>
        <strain evidence="8">Expedition CK06-06</strain>
    </source>
</reference>
<dbReference type="CDD" id="cd00130">
    <property type="entry name" value="PAS"/>
    <property type="match status" value="1"/>
</dbReference>
<feature type="domain" description="PAC" evidence="7">
    <location>
        <begin position="116"/>
        <end position="167"/>
    </location>
</feature>
<evidence type="ECO:0000256" key="1">
    <source>
        <dbReference type="ARBA" id="ARBA00000085"/>
    </source>
</evidence>
<dbReference type="Gene3D" id="3.30.450.20">
    <property type="entry name" value="PAS domain"/>
    <property type="match status" value="2"/>
</dbReference>
<dbReference type="PROSITE" id="PS50113">
    <property type="entry name" value="PAC"/>
    <property type="match status" value="1"/>
</dbReference>
<dbReference type="InterPro" id="IPR035965">
    <property type="entry name" value="PAS-like_dom_sf"/>
</dbReference>
<name>X1SUP8_9ZZZZ</name>
<dbReference type="SUPFAM" id="SSF55785">
    <property type="entry name" value="PYP-like sensor domain (PAS domain)"/>
    <property type="match status" value="2"/>
</dbReference>
<evidence type="ECO:0000256" key="4">
    <source>
        <dbReference type="ARBA" id="ARBA00022679"/>
    </source>
</evidence>
<feature type="non-terminal residue" evidence="8">
    <location>
        <position position="196"/>
    </location>
</feature>
<evidence type="ECO:0000256" key="5">
    <source>
        <dbReference type="ARBA" id="ARBA00022777"/>
    </source>
</evidence>
<dbReference type="InterPro" id="IPR013655">
    <property type="entry name" value="PAS_fold_3"/>
</dbReference>
<dbReference type="GO" id="GO:0004673">
    <property type="term" value="F:protein histidine kinase activity"/>
    <property type="evidence" value="ECO:0007669"/>
    <property type="project" value="UniProtKB-EC"/>
</dbReference>
<evidence type="ECO:0000313" key="8">
    <source>
        <dbReference type="EMBL" id="GAI79055.1"/>
    </source>
</evidence>
<dbReference type="AlphaFoldDB" id="X1SUP8"/>
<dbReference type="PANTHER" id="PTHR43304:SF1">
    <property type="entry name" value="PAC DOMAIN-CONTAINING PROTEIN"/>
    <property type="match status" value="1"/>
</dbReference>
<dbReference type="PROSITE" id="PS50112">
    <property type="entry name" value="PAS"/>
    <property type="match status" value="2"/>
</dbReference>
<keyword evidence="4" id="KW-0808">Transferase</keyword>
<dbReference type="NCBIfam" id="TIGR00229">
    <property type="entry name" value="sensory_box"/>
    <property type="match status" value="1"/>
</dbReference>
<proteinExistence type="predicted"/>
<evidence type="ECO:0000256" key="2">
    <source>
        <dbReference type="ARBA" id="ARBA00012438"/>
    </source>
</evidence>
<evidence type="ECO:0000256" key="3">
    <source>
        <dbReference type="ARBA" id="ARBA00022553"/>
    </source>
</evidence>
<comment type="catalytic activity">
    <reaction evidence="1">
        <text>ATP + protein L-histidine = ADP + protein N-phospho-L-histidine.</text>
        <dbReference type="EC" id="2.7.13.3"/>
    </reaction>
</comment>
<feature type="domain" description="PAS" evidence="6">
    <location>
        <begin position="168"/>
        <end position="196"/>
    </location>
</feature>
<keyword evidence="5" id="KW-0418">Kinase</keyword>
<evidence type="ECO:0000259" key="7">
    <source>
        <dbReference type="PROSITE" id="PS50113"/>
    </source>
</evidence>
<accession>X1SUP8</accession>
<dbReference type="EMBL" id="BARW01014712">
    <property type="protein sequence ID" value="GAI79055.1"/>
    <property type="molecule type" value="Genomic_DNA"/>
</dbReference>
<keyword evidence="3" id="KW-0597">Phosphoprotein</keyword>
<dbReference type="PANTHER" id="PTHR43304">
    <property type="entry name" value="PHYTOCHROME-LIKE PROTEIN CPH1"/>
    <property type="match status" value="1"/>
</dbReference>
<dbReference type="InterPro" id="IPR052162">
    <property type="entry name" value="Sensor_kinase/Photoreceptor"/>
</dbReference>
<comment type="caution">
    <text evidence="8">The sequence shown here is derived from an EMBL/GenBank/DDBJ whole genome shotgun (WGS) entry which is preliminary data.</text>
</comment>
<dbReference type="InterPro" id="IPR000700">
    <property type="entry name" value="PAS-assoc_C"/>
</dbReference>
<organism evidence="8">
    <name type="scientific">marine sediment metagenome</name>
    <dbReference type="NCBI Taxonomy" id="412755"/>
    <lineage>
        <taxon>unclassified sequences</taxon>
        <taxon>metagenomes</taxon>
        <taxon>ecological metagenomes</taxon>
    </lineage>
</organism>
<sequence length="196" mass="22230">MIDEDKTKGQRTGEMVQLNQQVVGLKTAKTKRKQVGEALPDSDQQFRALIENAQDAIVIVSPDITISYESPSMARMTGRKAEDRIDKNPLEFCHPDDITKVTEAFLQLLENKIPTVHTELRLQHKNGRWLTFEVIGTNLIDNPAVAGIVLNLREITERKGIEETLRKSEEQYRILVETMNDGLAIQDRDGVMTFVN</sequence>
<dbReference type="SMART" id="SM00091">
    <property type="entry name" value="PAS"/>
    <property type="match status" value="1"/>
</dbReference>